<reference evidence="2" key="1">
    <citation type="submission" date="2021-01" db="EMBL/GenBank/DDBJ databases">
        <title>Whole genome shotgun sequence of Dactylosporangium siamense NBRC 106093.</title>
        <authorList>
            <person name="Komaki H."/>
            <person name="Tamura T."/>
        </authorList>
    </citation>
    <scope>NUCLEOTIDE SEQUENCE</scope>
    <source>
        <strain evidence="2">NBRC 106093</strain>
    </source>
</reference>
<organism evidence="2 3">
    <name type="scientific">Dactylosporangium siamense</name>
    <dbReference type="NCBI Taxonomy" id="685454"/>
    <lineage>
        <taxon>Bacteria</taxon>
        <taxon>Bacillati</taxon>
        <taxon>Actinomycetota</taxon>
        <taxon>Actinomycetes</taxon>
        <taxon>Micromonosporales</taxon>
        <taxon>Micromonosporaceae</taxon>
        <taxon>Dactylosporangium</taxon>
    </lineage>
</organism>
<comment type="caution">
    <text evidence="2">The sequence shown here is derived from an EMBL/GenBank/DDBJ whole genome shotgun (WGS) entry which is preliminary data.</text>
</comment>
<sequence>MIIVTGASGALGRLVVEQLLTRFPDRPVGAAVRDPGRCADLAARGVDVRHGDYDDPATLRTALRGADRLLLISSPTLDPDIRTRQHLAVIEAAVACGVRAVAYTSFLGADQPGAAQGPNAAHHATERAIVDSGLSGTMLRNPFYTDAFVNAGLRDAVTSGTLTSSTGGRGLNTALRSDLAAAAANVLTDDAHLGHGYDLTGPLWTYPQLAAELTSVSGRPVASVDAAVDTPLGFLMNLARAGLLERQTTDLERVLGRPPTTLRQAVTAALA</sequence>
<dbReference type="RefSeq" id="WP_203847459.1">
    <property type="nucleotide sequence ID" value="NZ_BAAAVW010000011.1"/>
</dbReference>
<dbReference type="Proteomes" id="UP000660611">
    <property type="component" value="Unassembled WGS sequence"/>
</dbReference>
<dbReference type="EMBL" id="BONQ01000055">
    <property type="protein sequence ID" value="GIG45656.1"/>
    <property type="molecule type" value="Genomic_DNA"/>
</dbReference>
<proteinExistence type="predicted"/>
<keyword evidence="3" id="KW-1185">Reference proteome</keyword>
<dbReference type="InterPro" id="IPR016040">
    <property type="entry name" value="NAD(P)-bd_dom"/>
</dbReference>
<dbReference type="SUPFAM" id="SSF51735">
    <property type="entry name" value="NAD(P)-binding Rossmann-fold domains"/>
    <property type="match status" value="1"/>
</dbReference>
<evidence type="ECO:0000313" key="3">
    <source>
        <dbReference type="Proteomes" id="UP000660611"/>
    </source>
</evidence>
<dbReference type="PANTHER" id="PTHR47129">
    <property type="entry name" value="QUINONE OXIDOREDUCTASE 2"/>
    <property type="match status" value="1"/>
</dbReference>
<dbReference type="InterPro" id="IPR036291">
    <property type="entry name" value="NAD(P)-bd_dom_sf"/>
</dbReference>
<protein>
    <submittedName>
        <fullName evidence="2">NAD(P)-dependent oxidoreductase</fullName>
    </submittedName>
</protein>
<name>A0A919UBH9_9ACTN</name>
<dbReference type="Pfam" id="PF13460">
    <property type="entry name" value="NAD_binding_10"/>
    <property type="match status" value="1"/>
</dbReference>
<dbReference type="Gene3D" id="3.90.25.10">
    <property type="entry name" value="UDP-galactose 4-epimerase, domain 1"/>
    <property type="match status" value="1"/>
</dbReference>
<feature type="domain" description="NAD(P)-binding" evidence="1">
    <location>
        <begin position="6"/>
        <end position="189"/>
    </location>
</feature>
<gene>
    <name evidence="2" type="ORF">Dsi01nite_036970</name>
</gene>
<dbReference type="AlphaFoldDB" id="A0A919UBH9"/>
<dbReference type="Gene3D" id="3.40.50.720">
    <property type="entry name" value="NAD(P)-binding Rossmann-like Domain"/>
    <property type="match status" value="1"/>
</dbReference>
<dbReference type="InterPro" id="IPR052718">
    <property type="entry name" value="NmrA-type_oxidoreductase"/>
</dbReference>
<accession>A0A919UBH9</accession>
<evidence type="ECO:0000313" key="2">
    <source>
        <dbReference type="EMBL" id="GIG45656.1"/>
    </source>
</evidence>
<dbReference type="PANTHER" id="PTHR47129:SF1">
    <property type="entry name" value="NMRA-LIKE DOMAIN-CONTAINING PROTEIN"/>
    <property type="match status" value="1"/>
</dbReference>
<evidence type="ECO:0000259" key="1">
    <source>
        <dbReference type="Pfam" id="PF13460"/>
    </source>
</evidence>